<dbReference type="PANTHER" id="PTHR33704:SF1">
    <property type="entry name" value="PROTEIN HEAT INTOLERANT 4-RELATED"/>
    <property type="match status" value="1"/>
</dbReference>
<dbReference type="Proteomes" id="UP001054889">
    <property type="component" value="Unassembled WGS sequence"/>
</dbReference>
<feature type="region of interest" description="Disordered" evidence="1">
    <location>
        <begin position="1"/>
        <end position="39"/>
    </location>
</feature>
<feature type="compositionally biased region" description="Polar residues" evidence="1">
    <location>
        <begin position="349"/>
        <end position="358"/>
    </location>
</feature>
<protein>
    <submittedName>
        <fullName evidence="2">Uncharacterized protein</fullName>
    </submittedName>
</protein>
<evidence type="ECO:0000313" key="2">
    <source>
        <dbReference type="EMBL" id="GJN26151.1"/>
    </source>
</evidence>
<dbReference type="InterPro" id="IPR039313">
    <property type="entry name" value="HIT4"/>
</dbReference>
<name>A0AAV5EU76_ELECO</name>
<organism evidence="2 3">
    <name type="scientific">Eleusine coracana subsp. coracana</name>
    <dbReference type="NCBI Taxonomy" id="191504"/>
    <lineage>
        <taxon>Eukaryota</taxon>
        <taxon>Viridiplantae</taxon>
        <taxon>Streptophyta</taxon>
        <taxon>Embryophyta</taxon>
        <taxon>Tracheophyta</taxon>
        <taxon>Spermatophyta</taxon>
        <taxon>Magnoliopsida</taxon>
        <taxon>Liliopsida</taxon>
        <taxon>Poales</taxon>
        <taxon>Poaceae</taxon>
        <taxon>PACMAD clade</taxon>
        <taxon>Chloridoideae</taxon>
        <taxon>Cynodonteae</taxon>
        <taxon>Eleusininae</taxon>
        <taxon>Eleusine</taxon>
    </lineage>
</organism>
<comment type="caution">
    <text evidence="2">The sequence shown here is derived from an EMBL/GenBank/DDBJ whole genome shotgun (WGS) entry which is preliminary data.</text>
</comment>
<dbReference type="GO" id="GO:1900034">
    <property type="term" value="P:regulation of cellular response to heat"/>
    <property type="evidence" value="ECO:0007669"/>
    <property type="project" value="InterPro"/>
</dbReference>
<dbReference type="PANTHER" id="PTHR33704">
    <property type="entry name" value="PROTEIN HEAT INTOLERANT 4-RELATED"/>
    <property type="match status" value="1"/>
</dbReference>
<reference evidence="2" key="1">
    <citation type="journal article" date="2018" name="DNA Res.">
        <title>Multiple hybrid de novo genome assembly of finger millet, an orphan allotetraploid crop.</title>
        <authorList>
            <person name="Hatakeyama M."/>
            <person name="Aluri S."/>
            <person name="Balachadran M.T."/>
            <person name="Sivarajan S.R."/>
            <person name="Patrignani A."/>
            <person name="Gruter S."/>
            <person name="Poveda L."/>
            <person name="Shimizu-Inatsugi R."/>
            <person name="Baeten J."/>
            <person name="Francoijs K.J."/>
            <person name="Nataraja K.N."/>
            <person name="Reddy Y.A.N."/>
            <person name="Phadnis S."/>
            <person name="Ravikumar R.L."/>
            <person name="Schlapbach R."/>
            <person name="Sreeman S.M."/>
            <person name="Shimizu K.K."/>
        </authorList>
    </citation>
    <scope>NUCLEOTIDE SEQUENCE</scope>
</reference>
<gene>
    <name evidence="2" type="primary">gb14060</name>
    <name evidence="2" type="ORF">PR202_gb14060</name>
</gene>
<accession>A0AAV5EU76</accession>
<dbReference type="AlphaFoldDB" id="A0AAV5EU76"/>
<evidence type="ECO:0000313" key="3">
    <source>
        <dbReference type="Proteomes" id="UP001054889"/>
    </source>
</evidence>
<sequence length="463" mass="53024">MARGKKRTAAQAACDEPSKTERTKEGRRKRVKAPPRPEAETEYFAEKRNLLIGVLTRRLQFLDTMISSAERHAQMRICGHRTFSVGTEWHNIDKINEFKWNFEHLENALEEGGILYGRTVYLFGCTEPAHLYVNGELKMVDCPFPPSDKLGINSVQREKEEIVSMKTMKMDWVPYVPLEDRLSKLESLKTKIFTLVCTQRRSALKHLNLERVKTFDYCLPFEDGTSIQVVYPPIVCEFDWEMDNYEDFADGKVESEGLPEDEKEKFKAKKTAKKAIDDMDTNTKEAFENIKLYKFYPMKTPDTPDVERVTWCSSRCRFFALPWQLPAAEPFSDPNGSSRGGGGEAQAWMRQQKSSGAATTAEKLELGRWRRSSNSGAAAGGGALQAAKELKRGVNGRAWARHRWRSSSSNTVAEGGVRAHDRRKWMMRGPPAVKWRKKHCCWVMRVHAPFVGRDPDFIQNVRI</sequence>
<dbReference type="EMBL" id="BQKI01000079">
    <property type="protein sequence ID" value="GJN26151.1"/>
    <property type="molecule type" value="Genomic_DNA"/>
</dbReference>
<feature type="region of interest" description="Disordered" evidence="1">
    <location>
        <begin position="330"/>
        <end position="360"/>
    </location>
</feature>
<evidence type="ECO:0000256" key="1">
    <source>
        <dbReference type="SAM" id="MobiDB-lite"/>
    </source>
</evidence>
<keyword evidence="3" id="KW-1185">Reference proteome</keyword>
<proteinExistence type="predicted"/>
<reference evidence="2" key="2">
    <citation type="submission" date="2021-12" db="EMBL/GenBank/DDBJ databases">
        <title>Resequencing data analysis of finger millet.</title>
        <authorList>
            <person name="Hatakeyama M."/>
            <person name="Aluri S."/>
            <person name="Balachadran M.T."/>
            <person name="Sivarajan S.R."/>
            <person name="Poveda L."/>
            <person name="Shimizu-Inatsugi R."/>
            <person name="Schlapbach R."/>
            <person name="Sreeman S.M."/>
            <person name="Shimizu K.K."/>
        </authorList>
    </citation>
    <scope>NUCLEOTIDE SEQUENCE</scope>
</reference>